<evidence type="ECO:0000313" key="1">
    <source>
        <dbReference type="EMBL" id="JAE31964.1"/>
    </source>
</evidence>
<dbReference type="AlphaFoldDB" id="A0A0A9H836"/>
<proteinExistence type="predicted"/>
<accession>A0A0A9H836</accession>
<reference evidence="1" key="1">
    <citation type="submission" date="2014-09" db="EMBL/GenBank/DDBJ databases">
        <authorList>
            <person name="Magalhaes I.L.F."/>
            <person name="Oliveira U."/>
            <person name="Santos F.R."/>
            <person name="Vidigal T.H.D.A."/>
            <person name="Brescovit A.D."/>
            <person name="Santos A.J."/>
        </authorList>
    </citation>
    <scope>NUCLEOTIDE SEQUENCE</scope>
    <source>
        <tissue evidence="1">Shoot tissue taken approximately 20 cm above the soil surface</tissue>
    </source>
</reference>
<name>A0A0A9H836_ARUDO</name>
<dbReference type="EMBL" id="GBRH01165932">
    <property type="protein sequence ID" value="JAE31964.1"/>
    <property type="molecule type" value="Transcribed_RNA"/>
</dbReference>
<reference evidence="1" key="2">
    <citation type="journal article" date="2015" name="Data Brief">
        <title>Shoot transcriptome of the giant reed, Arundo donax.</title>
        <authorList>
            <person name="Barrero R.A."/>
            <person name="Guerrero F.D."/>
            <person name="Moolhuijzen P."/>
            <person name="Goolsby J.A."/>
            <person name="Tidwell J."/>
            <person name="Bellgard S.E."/>
            <person name="Bellgard M.I."/>
        </authorList>
    </citation>
    <scope>NUCLEOTIDE SEQUENCE</scope>
    <source>
        <tissue evidence="1">Shoot tissue taken approximately 20 cm above the soil surface</tissue>
    </source>
</reference>
<sequence length="95" mass="9906">MGKPSMIIAHCPTGLRVGAEPQHAIGSSDPVSLALSLRVPRRDPSGGPPMPRASVKLLSSARPVTHANSAHIVAFFFLLAPLPSSSLLTPARHPT</sequence>
<protein>
    <submittedName>
        <fullName evidence="1">Uncharacterized protein</fullName>
    </submittedName>
</protein>
<organism evidence="1">
    <name type="scientific">Arundo donax</name>
    <name type="common">Giant reed</name>
    <name type="synonym">Donax arundinaceus</name>
    <dbReference type="NCBI Taxonomy" id="35708"/>
    <lineage>
        <taxon>Eukaryota</taxon>
        <taxon>Viridiplantae</taxon>
        <taxon>Streptophyta</taxon>
        <taxon>Embryophyta</taxon>
        <taxon>Tracheophyta</taxon>
        <taxon>Spermatophyta</taxon>
        <taxon>Magnoliopsida</taxon>
        <taxon>Liliopsida</taxon>
        <taxon>Poales</taxon>
        <taxon>Poaceae</taxon>
        <taxon>PACMAD clade</taxon>
        <taxon>Arundinoideae</taxon>
        <taxon>Arundineae</taxon>
        <taxon>Arundo</taxon>
    </lineage>
</organism>